<dbReference type="Pfam" id="PF00877">
    <property type="entry name" value="NLPC_P60"/>
    <property type="match status" value="1"/>
</dbReference>
<comment type="caution">
    <text evidence="10">The sequence shown here is derived from an EMBL/GenBank/DDBJ whole genome shotgun (WGS) entry which is preliminary data.</text>
</comment>
<evidence type="ECO:0000256" key="7">
    <source>
        <dbReference type="SAM" id="SignalP"/>
    </source>
</evidence>
<dbReference type="RefSeq" id="WP_103129941.1">
    <property type="nucleotide sequence ID" value="NZ_BFAG01000009.1"/>
</dbReference>
<protein>
    <submittedName>
        <fullName evidence="10">NLP/P60</fullName>
    </submittedName>
</protein>
<dbReference type="SUPFAM" id="SSF54106">
    <property type="entry name" value="LysM domain"/>
    <property type="match status" value="1"/>
</dbReference>
<keyword evidence="3 7" id="KW-0732">Signal</keyword>
<evidence type="ECO:0000313" key="11">
    <source>
        <dbReference type="Proteomes" id="UP000236569"/>
    </source>
</evidence>
<dbReference type="PANTHER" id="PTHR47360">
    <property type="entry name" value="MUREIN DD-ENDOPEPTIDASE MEPS/MUREIN LD-CARBOXYPEPTIDASE"/>
    <property type="match status" value="1"/>
</dbReference>
<proteinExistence type="inferred from homology"/>
<feature type="signal peptide" evidence="7">
    <location>
        <begin position="1"/>
        <end position="20"/>
    </location>
</feature>
<dbReference type="CDD" id="cd00118">
    <property type="entry name" value="LysM"/>
    <property type="match status" value="1"/>
</dbReference>
<evidence type="ECO:0000313" key="10">
    <source>
        <dbReference type="EMBL" id="GBF06582.1"/>
    </source>
</evidence>
<keyword evidence="5" id="KW-0378">Hydrolase</keyword>
<evidence type="ECO:0000259" key="9">
    <source>
        <dbReference type="PROSITE" id="PS51935"/>
    </source>
</evidence>
<name>A0A2I9CX27_9DEIO</name>
<evidence type="ECO:0000256" key="3">
    <source>
        <dbReference type="ARBA" id="ARBA00022729"/>
    </source>
</evidence>
<evidence type="ECO:0000256" key="4">
    <source>
        <dbReference type="ARBA" id="ARBA00022737"/>
    </source>
</evidence>
<dbReference type="InterPro" id="IPR018392">
    <property type="entry name" value="LysM"/>
</dbReference>
<evidence type="ECO:0000259" key="8">
    <source>
        <dbReference type="PROSITE" id="PS51782"/>
    </source>
</evidence>
<feature type="domain" description="LysM" evidence="8">
    <location>
        <begin position="21"/>
        <end position="64"/>
    </location>
</feature>
<keyword evidence="6" id="KW-0788">Thiol protease</keyword>
<dbReference type="Gene3D" id="3.10.350.10">
    <property type="entry name" value="LysM domain"/>
    <property type="match status" value="1"/>
</dbReference>
<comment type="similarity">
    <text evidence="1">Belongs to the peptidase C40 family.</text>
</comment>
<dbReference type="InterPro" id="IPR038765">
    <property type="entry name" value="Papain-like_cys_pep_sf"/>
</dbReference>
<reference evidence="11" key="1">
    <citation type="submission" date="2018-01" db="EMBL/GenBank/DDBJ databases">
        <title>Draft Genome Sequence of the Radioresistant Bacterium Deinococcus aerius TR0125, Isolated from the Higher Atmosphere above Japan.</title>
        <authorList>
            <person name="Satoh K."/>
            <person name="Arai H."/>
            <person name="Sanzen T."/>
            <person name="Kawaguchi Y."/>
            <person name="Hayashi H."/>
            <person name="Yokobori S."/>
            <person name="Yamagishi A."/>
            <person name="Oono Y."/>
            <person name="Narumi I."/>
        </authorList>
    </citation>
    <scope>NUCLEOTIDE SEQUENCE [LARGE SCALE GENOMIC DNA]</scope>
    <source>
        <strain evidence="11">TR0125</strain>
    </source>
</reference>
<sequence length="206" mass="21733">MKAFRVLLLATALGSGSALAASYTVRAGDTLSKIAAQYRMDPAQLMRLNGLNSSTIQVGQKLKVTGTPAQASTAKPAAPAARGGGAFVRTAATRFLGFRYAAGGTGSWGFDCSGYTMRVFQEMGIRLPHSAAGQWRMGTAVSSRNLQPGDLVFFNTTGVVASHVGIYVGNGMMANANSYYGRTMIEPLFGNAYWASRFVGARRILG</sequence>
<dbReference type="EMBL" id="BFAG01000009">
    <property type="protein sequence ID" value="GBF06582.1"/>
    <property type="molecule type" value="Genomic_DNA"/>
</dbReference>
<dbReference type="Gene3D" id="3.90.1720.10">
    <property type="entry name" value="endopeptidase domain like (from Nostoc punctiforme)"/>
    <property type="match status" value="1"/>
</dbReference>
<evidence type="ECO:0000256" key="1">
    <source>
        <dbReference type="ARBA" id="ARBA00007074"/>
    </source>
</evidence>
<feature type="domain" description="NlpC/P60" evidence="9">
    <location>
        <begin position="81"/>
        <end position="205"/>
    </location>
</feature>
<dbReference type="InterPro" id="IPR000064">
    <property type="entry name" value="NLP_P60_dom"/>
</dbReference>
<dbReference type="PROSITE" id="PS51935">
    <property type="entry name" value="NLPC_P60"/>
    <property type="match status" value="1"/>
</dbReference>
<gene>
    <name evidence="10" type="ORF">DAERI_090168</name>
</gene>
<feature type="chain" id="PRO_5014389894" evidence="7">
    <location>
        <begin position="21"/>
        <end position="206"/>
    </location>
</feature>
<keyword evidence="2" id="KW-0645">Protease</keyword>
<keyword evidence="11" id="KW-1185">Reference proteome</keyword>
<dbReference type="Proteomes" id="UP000236569">
    <property type="component" value="Unassembled WGS sequence"/>
</dbReference>
<dbReference type="SMART" id="SM00257">
    <property type="entry name" value="LysM"/>
    <property type="match status" value="1"/>
</dbReference>
<dbReference type="SUPFAM" id="SSF54001">
    <property type="entry name" value="Cysteine proteinases"/>
    <property type="match status" value="1"/>
</dbReference>
<dbReference type="PROSITE" id="PS51782">
    <property type="entry name" value="LYSM"/>
    <property type="match status" value="1"/>
</dbReference>
<dbReference type="AlphaFoldDB" id="A0A2I9CX27"/>
<dbReference type="InterPro" id="IPR036779">
    <property type="entry name" value="LysM_dom_sf"/>
</dbReference>
<dbReference type="GO" id="GO:0006508">
    <property type="term" value="P:proteolysis"/>
    <property type="evidence" value="ECO:0007669"/>
    <property type="project" value="UniProtKB-KW"/>
</dbReference>
<evidence type="ECO:0000256" key="2">
    <source>
        <dbReference type="ARBA" id="ARBA00022670"/>
    </source>
</evidence>
<dbReference type="GO" id="GO:0008234">
    <property type="term" value="F:cysteine-type peptidase activity"/>
    <property type="evidence" value="ECO:0007669"/>
    <property type="project" value="UniProtKB-KW"/>
</dbReference>
<organism evidence="10 11">
    <name type="scientific">Deinococcus aerius</name>
    <dbReference type="NCBI Taxonomy" id="200253"/>
    <lineage>
        <taxon>Bacteria</taxon>
        <taxon>Thermotogati</taxon>
        <taxon>Deinococcota</taxon>
        <taxon>Deinococci</taxon>
        <taxon>Deinococcales</taxon>
        <taxon>Deinococcaceae</taxon>
        <taxon>Deinococcus</taxon>
    </lineage>
</organism>
<evidence type="ECO:0000256" key="6">
    <source>
        <dbReference type="ARBA" id="ARBA00022807"/>
    </source>
</evidence>
<dbReference type="InterPro" id="IPR052062">
    <property type="entry name" value="Murein_DD/LD_carboxypeptidase"/>
</dbReference>
<evidence type="ECO:0000256" key="5">
    <source>
        <dbReference type="ARBA" id="ARBA00022801"/>
    </source>
</evidence>
<keyword evidence="4" id="KW-0677">Repeat</keyword>
<dbReference type="PANTHER" id="PTHR47360:SF1">
    <property type="entry name" value="ENDOPEPTIDASE NLPC-RELATED"/>
    <property type="match status" value="1"/>
</dbReference>
<dbReference type="Pfam" id="PF01476">
    <property type="entry name" value="LysM"/>
    <property type="match status" value="1"/>
</dbReference>
<dbReference type="OrthoDB" id="9808890at2"/>
<accession>A0A2I9CX27</accession>